<dbReference type="InterPro" id="IPR011990">
    <property type="entry name" value="TPR-like_helical_dom_sf"/>
</dbReference>
<evidence type="ECO:0000259" key="6">
    <source>
        <dbReference type="PROSITE" id="PS50011"/>
    </source>
</evidence>
<dbReference type="GO" id="GO:0004674">
    <property type="term" value="F:protein serine/threonine kinase activity"/>
    <property type="evidence" value="ECO:0007669"/>
    <property type="project" value="TreeGrafter"/>
</dbReference>
<dbReference type="Proteomes" id="UP000004947">
    <property type="component" value="Unassembled WGS sequence"/>
</dbReference>
<accession>A6DNG4</accession>
<organism evidence="7 8">
    <name type="scientific">Lentisphaera araneosa HTCC2155</name>
    <dbReference type="NCBI Taxonomy" id="313628"/>
    <lineage>
        <taxon>Bacteria</taxon>
        <taxon>Pseudomonadati</taxon>
        <taxon>Lentisphaerota</taxon>
        <taxon>Lentisphaeria</taxon>
        <taxon>Lentisphaerales</taxon>
        <taxon>Lentisphaeraceae</taxon>
        <taxon>Lentisphaera</taxon>
    </lineage>
</organism>
<dbReference type="eggNOG" id="COG0515">
    <property type="taxonomic scope" value="Bacteria"/>
</dbReference>
<dbReference type="CDD" id="cd14014">
    <property type="entry name" value="STKc_PknB_like"/>
    <property type="match status" value="1"/>
</dbReference>
<dbReference type="SUPFAM" id="SSF52058">
    <property type="entry name" value="L domain-like"/>
    <property type="match status" value="1"/>
</dbReference>
<keyword evidence="5" id="KW-1133">Transmembrane helix</keyword>
<evidence type="ECO:0000313" key="7">
    <source>
        <dbReference type="EMBL" id="EDM26912.1"/>
    </source>
</evidence>
<keyword evidence="4" id="KW-0067">ATP-binding</keyword>
<gene>
    <name evidence="7" type="ORF">LNTAR_06689</name>
</gene>
<dbReference type="STRING" id="313628.LNTAR_06689"/>
<evidence type="ECO:0000256" key="2">
    <source>
        <dbReference type="ARBA" id="ARBA00022741"/>
    </source>
</evidence>
<dbReference type="InterPro" id="IPR000719">
    <property type="entry name" value="Prot_kinase_dom"/>
</dbReference>
<evidence type="ECO:0000256" key="4">
    <source>
        <dbReference type="ARBA" id="ARBA00022840"/>
    </source>
</evidence>
<dbReference type="PANTHER" id="PTHR43289:SF6">
    <property type="entry name" value="SERINE_THREONINE-PROTEIN KINASE NEKL-3"/>
    <property type="match status" value="1"/>
</dbReference>
<dbReference type="PANTHER" id="PTHR43289">
    <property type="entry name" value="MITOGEN-ACTIVATED PROTEIN KINASE KINASE KINASE 20-RELATED"/>
    <property type="match status" value="1"/>
</dbReference>
<evidence type="ECO:0000256" key="1">
    <source>
        <dbReference type="ARBA" id="ARBA00022679"/>
    </source>
</evidence>
<dbReference type="Gene3D" id="3.30.200.20">
    <property type="entry name" value="Phosphorylase Kinase, domain 1"/>
    <property type="match status" value="1"/>
</dbReference>
<evidence type="ECO:0000256" key="3">
    <source>
        <dbReference type="ARBA" id="ARBA00022777"/>
    </source>
</evidence>
<reference evidence="7 8" key="1">
    <citation type="journal article" date="2010" name="J. Bacteriol.">
        <title>Genome sequence of Lentisphaera araneosa HTCC2155T, the type species of the order Lentisphaerales in the phylum Lentisphaerae.</title>
        <authorList>
            <person name="Thrash J.C."/>
            <person name="Cho J.C."/>
            <person name="Vergin K.L."/>
            <person name="Morris R.M."/>
            <person name="Giovannoni S.J."/>
        </authorList>
    </citation>
    <scope>NUCLEOTIDE SEQUENCE [LARGE SCALE GENOMIC DNA]</scope>
    <source>
        <strain evidence="7 8">HTCC2155</strain>
    </source>
</reference>
<feature type="domain" description="Protein kinase" evidence="6">
    <location>
        <begin position="35"/>
        <end position="301"/>
    </location>
</feature>
<keyword evidence="5" id="KW-0472">Membrane</keyword>
<evidence type="ECO:0000313" key="8">
    <source>
        <dbReference type="Proteomes" id="UP000004947"/>
    </source>
</evidence>
<keyword evidence="3" id="KW-0418">Kinase</keyword>
<dbReference type="Gene3D" id="1.10.510.10">
    <property type="entry name" value="Transferase(Phosphotransferase) domain 1"/>
    <property type="match status" value="1"/>
</dbReference>
<dbReference type="InterPro" id="IPR008271">
    <property type="entry name" value="Ser/Thr_kinase_AS"/>
</dbReference>
<keyword evidence="5" id="KW-0812">Transmembrane</keyword>
<feature type="transmembrane region" description="Helical" evidence="5">
    <location>
        <begin position="327"/>
        <end position="349"/>
    </location>
</feature>
<dbReference type="SUPFAM" id="SSF48452">
    <property type="entry name" value="TPR-like"/>
    <property type="match status" value="1"/>
</dbReference>
<dbReference type="SUPFAM" id="SSF56112">
    <property type="entry name" value="Protein kinase-like (PK-like)"/>
    <property type="match status" value="1"/>
</dbReference>
<dbReference type="OrthoDB" id="9801841at2"/>
<dbReference type="PROSITE" id="PS00108">
    <property type="entry name" value="PROTEIN_KINASE_ST"/>
    <property type="match status" value="1"/>
</dbReference>
<dbReference type="SMART" id="SM00220">
    <property type="entry name" value="S_TKc"/>
    <property type="match status" value="1"/>
</dbReference>
<dbReference type="Pfam" id="PF00069">
    <property type="entry name" value="Pkinase"/>
    <property type="match status" value="1"/>
</dbReference>
<keyword evidence="8" id="KW-1185">Reference proteome</keyword>
<dbReference type="GO" id="GO:0005524">
    <property type="term" value="F:ATP binding"/>
    <property type="evidence" value="ECO:0007669"/>
    <property type="project" value="UniProtKB-KW"/>
</dbReference>
<dbReference type="RefSeq" id="WP_007279402.1">
    <property type="nucleotide sequence ID" value="NZ_ABCK01000013.1"/>
</dbReference>
<dbReference type="AlphaFoldDB" id="A6DNG4"/>
<dbReference type="EMBL" id="ABCK01000013">
    <property type="protein sequence ID" value="EDM26912.1"/>
    <property type="molecule type" value="Genomic_DNA"/>
</dbReference>
<sequence length="661" mass="75421">MESDKDNFTDFLQSQYKLVQDKIETNDRPSEQKRYLDKTLIGEGAQKKIYQVYDTSCSREIALAVLKNNSQQAKAQFLREARITALLQHPNIMPIYETGQDELDQPYFTMKLGRGDTLQDILVAKKKMPQQELLSLFLKVCDALIYAHSKGVLHRDLKPENIYVGQFGEVLLCDWGLANIVLEDCEEKILDDQNLQDLNLRVSLKGVIKGTPGFIAPEILKDAKYSFQSDIYALGAIFYSLLTEKDPQDQEFPRSAKVLLDVEKKPLPASLKAIGLKALAENKSERYQRVEDMLIDIKSYLNGFAPKAEEAGTFTQIKLLYKRNKRVMNTATFSLIILSGLLIGFIHSLRQKETHALNLLNQLEESDLKRKNAEAELLPHYIEKAKSAFLEGQPETALTLTQVCFNFDKENKKVRDLYGKALMSMQKFTAAVDVLKGINPEVYIIAKNCAQIKEHENKKPKQTIALLKAVGVEPENDKGYIYRNILYQEFAKSAPESKLELLRSVLMMRNNLSSMNSVLEYKDDAYTIDLSNNPDLEILNVLAKFGPAVVKKFDLSHTNIKSIYPIKNFNIIKLNLRYTNKLPLGIFNHYYEHLDAEGSQNDFSPYLKNKPVQYLNIHQTPFSNYKVLTTLKKLQTLIVSKGKMPQSVRQKLPPNCTVIEK</sequence>
<dbReference type="Gene3D" id="3.80.10.10">
    <property type="entry name" value="Ribonuclease Inhibitor"/>
    <property type="match status" value="1"/>
</dbReference>
<keyword evidence="2" id="KW-0547">Nucleotide-binding</keyword>
<dbReference type="InterPro" id="IPR032675">
    <property type="entry name" value="LRR_dom_sf"/>
</dbReference>
<name>A6DNG4_9BACT</name>
<evidence type="ECO:0000256" key="5">
    <source>
        <dbReference type="SAM" id="Phobius"/>
    </source>
</evidence>
<protein>
    <recommendedName>
        <fullName evidence="6">Protein kinase domain-containing protein</fullName>
    </recommendedName>
</protein>
<proteinExistence type="predicted"/>
<dbReference type="InterPro" id="IPR011009">
    <property type="entry name" value="Kinase-like_dom_sf"/>
</dbReference>
<keyword evidence="1" id="KW-0808">Transferase</keyword>
<comment type="caution">
    <text evidence="7">The sequence shown here is derived from an EMBL/GenBank/DDBJ whole genome shotgun (WGS) entry which is preliminary data.</text>
</comment>
<dbReference type="PROSITE" id="PS50011">
    <property type="entry name" value="PROTEIN_KINASE_DOM"/>
    <property type="match status" value="1"/>
</dbReference>